<comment type="similarity">
    <text evidence="2">Belongs to the binding-protein-dependent transport system permease family. FecCD subfamily.</text>
</comment>
<dbReference type="GO" id="GO:0005886">
    <property type="term" value="C:plasma membrane"/>
    <property type="evidence" value="ECO:0007669"/>
    <property type="project" value="UniProtKB-SubCell"/>
</dbReference>
<dbReference type="AlphaFoldDB" id="E1REF1"/>
<dbReference type="Proteomes" id="UP000006565">
    <property type="component" value="Chromosome"/>
</dbReference>
<dbReference type="OrthoDB" id="57034at2157"/>
<organism evidence="12 13">
    <name type="scientific">Methanolacinia petrolearia (strain DSM 11571 / OCM 486 / SEBR 4847)</name>
    <name type="common">Methanoplanus petrolearius</name>
    <dbReference type="NCBI Taxonomy" id="679926"/>
    <lineage>
        <taxon>Archaea</taxon>
        <taxon>Methanobacteriati</taxon>
        <taxon>Methanobacteriota</taxon>
        <taxon>Stenosarchaea group</taxon>
        <taxon>Methanomicrobia</taxon>
        <taxon>Methanomicrobiales</taxon>
        <taxon>Methanomicrobiaceae</taxon>
        <taxon>Methanolacinia</taxon>
    </lineage>
</organism>
<evidence type="ECO:0000256" key="11">
    <source>
        <dbReference type="SAM" id="Phobius"/>
    </source>
</evidence>
<evidence type="ECO:0000313" key="13">
    <source>
        <dbReference type="Proteomes" id="UP000006565"/>
    </source>
</evidence>
<dbReference type="HOGENOM" id="CLU_013016_0_2_2"/>
<feature type="transmembrane region" description="Helical" evidence="11">
    <location>
        <begin position="14"/>
        <end position="33"/>
    </location>
</feature>
<keyword evidence="7 11" id="KW-0472">Membrane</keyword>
<feature type="transmembrane region" description="Helical" evidence="11">
    <location>
        <begin position="295"/>
        <end position="313"/>
    </location>
</feature>
<dbReference type="STRING" id="679926.Mpet_2449"/>
<dbReference type="Gene3D" id="1.10.3470.10">
    <property type="entry name" value="ABC transporter involved in vitamin B12 uptake, BtuC"/>
    <property type="match status" value="1"/>
</dbReference>
<evidence type="ECO:0000256" key="2">
    <source>
        <dbReference type="ARBA" id="ARBA00007935"/>
    </source>
</evidence>
<evidence type="ECO:0000256" key="6">
    <source>
        <dbReference type="ARBA" id="ARBA00022989"/>
    </source>
</evidence>
<keyword evidence="5 11" id="KW-0812">Transmembrane</keyword>
<dbReference type="PANTHER" id="PTHR30472:SF70">
    <property type="entry name" value="MOLYBDATE IMPORT SYSTEM PERMEASE PROTEIN MOLB"/>
    <property type="match status" value="1"/>
</dbReference>
<dbReference type="FunFam" id="1.10.3470.10:FF:000001">
    <property type="entry name" value="Vitamin B12 ABC transporter permease BtuC"/>
    <property type="match status" value="1"/>
</dbReference>
<keyword evidence="3" id="KW-0813">Transport</keyword>
<keyword evidence="13" id="KW-1185">Reference proteome</keyword>
<gene>
    <name evidence="12" type="ordered locus">Mpet_2449</name>
</gene>
<dbReference type="RefSeq" id="WP_013330371.1">
    <property type="nucleotide sequence ID" value="NC_014507.1"/>
</dbReference>
<dbReference type="CDD" id="cd06550">
    <property type="entry name" value="TM_ABC_iron-siderophores_like"/>
    <property type="match status" value="1"/>
</dbReference>
<protein>
    <recommendedName>
        <fullName evidence="10">Cobalamin import system permease protein BtuC</fullName>
    </recommendedName>
</protein>
<feature type="transmembrane region" description="Helical" evidence="11">
    <location>
        <begin position="82"/>
        <end position="100"/>
    </location>
</feature>
<sequence>MSDPDNNERILPNYRFRFVILVAAVFFCALFSLGVGRFSISMPDVVMILISNILSIINASPIEETWDYAMNSVVMNIRLPRILAALLVGAALSTAGAAYQGMFQNPLVSPDILGASAGAGFGASLAIYLSLGSSAVTIFAFTGAITAVGVAYCISRLTKGSPILGMVLAGILVGSLFSASLSYIKLIADTTEQLPAITYWLMGSLSAATMSDVFYAGPLIIAGLIPLVLLKWRLNILTLGEDEAKSMGVNTRLLRVVVIVCATLVTAVAVAISGIIGWVGLVIPHFCRMVFGYDYRMIIPASIFMGGGFLLLVDDFARTMASIEVPLGILTAFVGGPIFAYLLIVNGRRS</sequence>
<dbReference type="InterPro" id="IPR037294">
    <property type="entry name" value="ABC_BtuC-like"/>
</dbReference>
<evidence type="ECO:0000256" key="1">
    <source>
        <dbReference type="ARBA" id="ARBA00004651"/>
    </source>
</evidence>
<feature type="transmembrane region" description="Helical" evidence="11">
    <location>
        <begin position="253"/>
        <end position="283"/>
    </location>
</feature>
<comment type="subcellular location">
    <subcellularLocation>
        <location evidence="1">Cell membrane</location>
        <topology evidence="1">Multi-pass membrane protein</topology>
    </subcellularLocation>
</comment>
<reference evidence="12 13" key="1">
    <citation type="journal article" date="2010" name="Stand. Genomic Sci.">
        <title>Complete genome sequence of Methanoplanus petrolearius type strain (SEBR 4847).</title>
        <authorList>
            <person name="Brambilla E."/>
            <person name="Djao O.D."/>
            <person name="Daligault H."/>
            <person name="Lapidus A."/>
            <person name="Lucas S."/>
            <person name="Hammon N."/>
            <person name="Nolan M."/>
            <person name="Tice H."/>
            <person name="Cheng J.F."/>
            <person name="Han C."/>
            <person name="Tapia R."/>
            <person name="Goodwin L."/>
            <person name="Pitluck S."/>
            <person name="Liolios K."/>
            <person name="Ivanova N."/>
            <person name="Mavromatis K."/>
            <person name="Mikhailova N."/>
            <person name="Pati A."/>
            <person name="Chen A."/>
            <person name="Palaniappan K."/>
            <person name="Land M."/>
            <person name="Hauser L."/>
            <person name="Chang Y.J."/>
            <person name="Jeffries C.D."/>
            <person name="Rohde M."/>
            <person name="Spring S."/>
            <person name="Sikorski J."/>
            <person name="Goker M."/>
            <person name="Woyke T."/>
            <person name="Bristow J."/>
            <person name="Eisen J.A."/>
            <person name="Markowitz V."/>
            <person name="Hugenholtz P."/>
            <person name="Kyrpides N.C."/>
            <person name="Klenk H.P."/>
        </authorList>
    </citation>
    <scope>NUCLEOTIDE SEQUENCE [LARGE SCALE GENOMIC DNA]</scope>
    <source>
        <strain evidence="13">DSM 11571 / OCM 486 / SEBR 4847</strain>
    </source>
</reference>
<dbReference type="EMBL" id="CP002117">
    <property type="protein sequence ID" value="ADN37194.1"/>
    <property type="molecule type" value="Genomic_DNA"/>
</dbReference>
<comment type="function">
    <text evidence="8">Required for corrinoid utilization. Probably part of the ABC transporter complex BtuCDF involved in cobalamin (vitamin B12) import. Probably involved in the translocation of the substrate across the membrane.</text>
</comment>
<evidence type="ECO:0000256" key="10">
    <source>
        <dbReference type="ARBA" id="ARBA00071366"/>
    </source>
</evidence>
<evidence type="ECO:0000256" key="3">
    <source>
        <dbReference type="ARBA" id="ARBA00022448"/>
    </source>
</evidence>
<feature type="transmembrane region" description="Helical" evidence="11">
    <location>
        <begin position="45"/>
        <end position="62"/>
    </location>
</feature>
<keyword evidence="4" id="KW-1003">Cell membrane</keyword>
<dbReference type="Pfam" id="PF01032">
    <property type="entry name" value="FecCD"/>
    <property type="match status" value="1"/>
</dbReference>
<evidence type="ECO:0000313" key="12">
    <source>
        <dbReference type="EMBL" id="ADN37194.1"/>
    </source>
</evidence>
<feature type="transmembrane region" description="Helical" evidence="11">
    <location>
        <begin position="163"/>
        <end position="184"/>
    </location>
</feature>
<dbReference type="GO" id="GO:0022857">
    <property type="term" value="F:transmembrane transporter activity"/>
    <property type="evidence" value="ECO:0007669"/>
    <property type="project" value="InterPro"/>
</dbReference>
<dbReference type="PANTHER" id="PTHR30472">
    <property type="entry name" value="FERRIC ENTEROBACTIN TRANSPORT SYSTEM PERMEASE PROTEIN"/>
    <property type="match status" value="1"/>
</dbReference>
<evidence type="ECO:0000256" key="8">
    <source>
        <dbReference type="ARBA" id="ARBA00053891"/>
    </source>
</evidence>
<dbReference type="GO" id="GO:0033214">
    <property type="term" value="P:siderophore-iron import into cell"/>
    <property type="evidence" value="ECO:0007669"/>
    <property type="project" value="TreeGrafter"/>
</dbReference>
<dbReference type="SUPFAM" id="SSF81345">
    <property type="entry name" value="ABC transporter involved in vitamin B12 uptake, BtuC"/>
    <property type="match status" value="1"/>
</dbReference>
<feature type="transmembrane region" description="Helical" evidence="11">
    <location>
        <begin position="213"/>
        <end position="232"/>
    </location>
</feature>
<proteinExistence type="inferred from homology"/>
<evidence type="ECO:0000256" key="7">
    <source>
        <dbReference type="ARBA" id="ARBA00023136"/>
    </source>
</evidence>
<evidence type="ECO:0000256" key="5">
    <source>
        <dbReference type="ARBA" id="ARBA00022692"/>
    </source>
</evidence>
<dbReference type="GeneID" id="9744942"/>
<evidence type="ECO:0000256" key="9">
    <source>
        <dbReference type="ARBA" id="ARBA00064420"/>
    </source>
</evidence>
<dbReference type="eggNOG" id="arCOG01007">
    <property type="taxonomic scope" value="Archaea"/>
</dbReference>
<name>E1REF1_METP4</name>
<comment type="subunit">
    <text evidence="9">The complex is composed of two ATP-binding proteins (BtuD), two transmembrane proteins (BtuC) and a solute-binding protein (BtuF).</text>
</comment>
<dbReference type="InterPro" id="IPR000522">
    <property type="entry name" value="ABC_transptr_permease_BtuC"/>
</dbReference>
<keyword evidence="6 11" id="KW-1133">Transmembrane helix</keyword>
<accession>E1REF1</accession>
<dbReference type="KEGG" id="mpi:Mpet_2449"/>
<feature type="transmembrane region" description="Helical" evidence="11">
    <location>
        <begin position="325"/>
        <end position="344"/>
    </location>
</feature>
<evidence type="ECO:0000256" key="4">
    <source>
        <dbReference type="ARBA" id="ARBA00022475"/>
    </source>
</evidence>